<gene>
    <name evidence="11" type="ORF">EV656_101555</name>
</gene>
<feature type="transmembrane region" description="Helical" evidence="10">
    <location>
        <begin position="20"/>
        <end position="39"/>
    </location>
</feature>
<evidence type="ECO:0000256" key="1">
    <source>
        <dbReference type="ARBA" id="ARBA00002254"/>
    </source>
</evidence>
<keyword evidence="9 10" id="KW-0472">Membrane</keyword>
<evidence type="ECO:0000256" key="5">
    <source>
        <dbReference type="ARBA" id="ARBA00022500"/>
    </source>
</evidence>
<dbReference type="OrthoDB" id="7619358at2"/>
<dbReference type="GO" id="GO:0071978">
    <property type="term" value="P:bacterial-type flagellum-dependent swarming motility"/>
    <property type="evidence" value="ECO:0007669"/>
    <property type="project" value="TreeGrafter"/>
</dbReference>
<keyword evidence="6 10" id="KW-0812">Transmembrane</keyword>
<evidence type="ECO:0000313" key="12">
    <source>
        <dbReference type="Proteomes" id="UP000295733"/>
    </source>
</evidence>
<sequence length="158" mass="16764">MAETETENADNPPQKSRKPLILGAVLAVLLGVAGFFAAYSGLIPGGRGGNAGDPAADFQNTAFLPLDPLVVSLGAGADSRHLRFSAQLELDAAHAAEVAHIKPRVLDVLNSYLRAIDLAELDDPGSLVKLRAQMLRRVQMVSGPGRVHDLLVTEFVFN</sequence>
<evidence type="ECO:0000256" key="4">
    <source>
        <dbReference type="ARBA" id="ARBA00022475"/>
    </source>
</evidence>
<evidence type="ECO:0000313" key="11">
    <source>
        <dbReference type="EMBL" id="TCP27646.1"/>
    </source>
</evidence>
<keyword evidence="11" id="KW-0969">Cilium</keyword>
<evidence type="ECO:0000256" key="6">
    <source>
        <dbReference type="ARBA" id="ARBA00022692"/>
    </source>
</evidence>
<evidence type="ECO:0000256" key="8">
    <source>
        <dbReference type="ARBA" id="ARBA00022989"/>
    </source>
</evidence>
<keyword evidence="7 10" id="KW-0283">Flagellar rotation</keyword>
<name>A0A4V2SMK2_RHOAD</name>
<dbReference type="EMBL" id="SLXL01000001">
    <property type="protein sequence ID" value="TCP27646.1"/>
    <property type="molecule type" value="Genomic_DNA"/>
</dbReference>
<dbReference type="PANTHER" id="PTHR35091">
    <property type="entry name" value="FLAGELLAR PROTEIN FLIL"/>
    <property type="match status" value="1"/>
</dbReference>
<comment type="function">
    <text evidence="1 10">Controls the rotational direction of flagella during chemotaxis.</text>
</comment>
<comment type="similarity">
    <text evidence="3 10">Belongs to the FliL family.</text>
</comment>
<keyword evidence="11" id="KW-0966">Cell projection</keyword>
<comment type="caution">
    <text evidence="11">The sequence shown here is derived from an EMBL/GenBank/DDBJ whole genome shotgun (WGS) entry which is preliminary data.</text>
</comment>
<keyword evidence="10" id="KW-0997">Cell inner membrane</keyword>
<dbReference type="PANTHER" id="PTHR35091:SF2">
    <property type="entry name" value="FLAGELLAR PROTEIN FLIL"/>
    <property type="match status" value="1"/>
</dbReference>
<dbReference type="Pfam" id="PF03748">
    <property type="entry name" value="FliL"/>
    <property type="match status" value="1"/>
</dbReference>
<dbReference type="InterPro" id="IPR005503">
    <property type="entry name" value="FliL"/>
</dbReference>
<evidence type="ECO:0000256" key="9">
    <source>
        <dbReference type="ARBA" id="ARBA00023136"/>
    </source>
</evidence>
<evidence type="ECO:0000256" key="10">
    <source>
        <dbReference type="RuleBase" id="RU364125"/>
    </source>
</evidence>
<organism evidence="11 12">
    <name type="scientific">Rhodovulum adriaticum</name>
    <name type="common">Rhodopseudomonas adriatica</name>
    <dbReference type="NCBI Taxonomy" id="35804"/>
    <lineage>
        <taxon>Bacteria</taxon>
        <taxon>Pseudomonadati</taxon>
        <taxon>Pseudomonadota</taxon>
        <taxon>Alphaproteobacteria</taxon>
        <taxon>Rhodobacterales</taxon>
        <taxon>Paracoccaceae</taxon>
        <taxon>Rhodovulum</taxon>
    </lineage>
</organism>
<dbReference type="GO" id="GO:0005886">
    <property type="term" value="C:plasma membrane"/>
    <property type="evidence" value="ECO:0007669"/>
    <property type="project" value="UniProtKB-SubCell"/>
</dbReference>
<keyword evidence="11" id="KW-0282">Flagellum</keyword>
<evidence type="ECO:0000256" key="2">
    <source>
        <dbReference type="ARBA" id="ARBA00004162"/>
    </source>
</evidence>
<keyword evidence="5 10" id="KW-0145">Chemotaxis</keyword>
<keyword evidence="4" id="KW-1003">Cell membrane</keyword>
<dbReference type="Proteomes" id="UP000295733">
    <property type="component" value="Unassembled WGS sequence"/>
</dbReference>
<reference evidence="11 12" key="1">
    <citation type="submission" date="2019-03" db="EMBL/GenBank/DDBJ databases">
        <title>Genomic Encyclopedia of Type Strains, Phase IV (KMG-IV): sequencing the most valuable type-strain genomes for metagenomic binning, comparative biology and taxonomic classification.</title>
        <authorList>
            <person name="Goeker M."/>
        </authorList>
    </citation>
    <scope>NUCLEOTIDE SEQUENCE [LARGE SCALE GENOMIC DNA]</scope>
    <source>
        <strain evidence="11 12">DSM 2781</strain>
    </source>
</reference>
<proteinExistence type="inferred from homology"/>
<comment type="subcellular location">
    <subcellularLocation>
        <location evidence="10">Cell inner membrane</location>
    </subcellularLocation>
    <subcellularLocation>
        <location evidence="2">Cell membrane</location>
        <topology evidence="2">Single-pass membrane protein</topology>
    </subcellularLocation>
</comment>
<dbReference type="GO" id="GO:0009425">
    <property type="term" value="C:bacterial-type flagellum basal body"/>
    <property type="evidence" value="ECO:0007669"/>
    <property type="project" value="InterPro"/>
</dbReference>
<keyword evidence="8 10" id="KW-1133">Transmembrane helix</keyword>
<keyword evidence="12" id="KW-1185">Reference proteome</keyword>
<dbReference type="GO" id="GO:0006935">
    <property type="term" value="P:chemotaxis"/>
    <property type="evidence" value="ECO:0007669"/>
    <property type="project" value="UniProtKB-KW"/>
</dbReference>
<evidence type="ECO:0000256" key="3">
    <source>
        <dbReference type="ARBA" id="ARBA00008281"/>
    </source>
</evidence>
<accession>A0A4V2SMK2</accession>
<protein>
    <recommendedName>
        <fullName evidence="10">Flagellar protein FliL</fullName>
    </recommendedName>
</protein>
<dbReference type="RefSeq" id="WP_132599194.1">
    <property type="nucleotide sequence ID" value="NZ_NRRP01000004.1"/>
</dbReference>
<evidence type="ECO:0000256" key="7">
    <source>
        <dbReference type="ARBA" id="ARBA00022779"/>
    </source>
</evidence>
<dbReference type="AlphaFoldDB" id="A0A4V2SMK2"/>